<organism evidence="1 2">
    <name type="scientific">Ktedonosporobacter rubrisoli</name>
    <dbReference type="NCBI Taxonomy" id="2509675"/>
    <lineage>
        <taxon>Bacteria</taxon>
        <taxon>Bacillati</taxon>
        <taxon>Chloroflexota</taxon>
        <taxon>Ktedonobacteria</taxon>
        <taxon>Ktedonobacterales</taxon>
        <taxon>Ktedonosporobacteraceae</taxon>
        <taxon>Ktedonosporobacter</taxon>
    </lineage>
</organism>
<evidence type="ECO:0000313" key="1">
    <source>
        <dbReference type="EMBL" id="QBD78102.1"/>
    </source>
</evidence>
<sequence>MIALFTLLMACSIIVGTRGRNRVLGQLAYPCAGCRQHTYHTVVHTRQWLTLYFIPILPLGALDEARCNLCGYREWITSQQVKAWFPSSR</sequence>
<dbReference type="RefSeq" id="WP_129889155.1">
    <property type="nucleotide sequence ID" value="NZ_CP035758.1"/>
</dbReference>
<protein>
    <recommendedName>
        <fullName evidence="3">Zinc-ribbon domain-containing protein</fullName>
    </recommendedName>
</protein>
<evidence type="ECO:0000313" key="2">
    <source>
        <dbReference type="Proteomes" id="UP000290365"/>
    </source>
</evidence>
<reference evidence="1 2" key="1">
    <citation type="submission" date="2019-01" db="EMBL/GenBank/DDBJ databases">
        <title>Ktedonosporobacter rubrisoli SCAWS-G2.</title>
        <authorList>
            <person name="Huang Y."/>
            <person name="Yan B."/>
        </authorList>
    </citation>
    <scope>NUCLEOTIDE SEQUENCE [LARGE SCALE GENOMIC DNA]</scope>
    <source>
        <strain evidence="1 2">SCAWS-G2</strain>
    </source>
</reference>
<dbReference type="KEGG" id="kbs:EPA93_19715"/>
<gene>
    <name evidence="1" type="ORF">EPA93_19715</name>
</gene>
<keyword evidence="2" id="KW-1185">Reference proteome</keyword>
<proteinExistence type="predicted"/>
<name>A0A4P6JSC7_KTERU</name>
<accession>A0A4P6JSC7</accession>
<evidence type="ECO:0008006" key="3">
    <source>
        <dbReference type="Google" id="ProtNLM"/>
    </source>
</evidence>
<dbReference type="AlphaFoldDB" id="A0A4P6JSC7"/>
<dbReference type="OrthoDB" id="166721at2"/>
<dbReference type="Proteomes" id="UP000290365">
    <property type="component" value="Chromosome"/>
</dbReference>
<dbReference type="EMBL" id="CP035758">
    <property type="protein sequence ID" value="QBD78102.1"/>
    <property type="molecule type" value="Genomic_DNA"/>
</dbReference>